<dbReference type="InterPro" id="IPR000483">
    <property type="entry name" value="Cys-rich_flank_reg_C"/>
</dbReference>
<feature type="region of interest" description="Disordered" evidence="11">
    <location>
        <begin position="1223"/>
        <end position="1242"/>
    </location>
</feature>
<dbReference type="InterPro" id="IPR003591">
    <property type="entry name" value="Leu-rich_rpt_typical-subtyp"/>
</dbReference>
<evidence type="ECO:0000256" key="11">
    <source>
        <dbReference type="SAM" id="MobiDB-lite"/>
    </source>
</evidence>
<evidence type="ECO:0000256" key="4">
    <source>
        <dbReference type="ARBA" id="ARBA00022692"/>
    </source>
</evidence>
<dbReference type="SMART" id="SM00082">
    <property type="entry name" value="LRRCT"/>
    <property type="match status" value="2"/>
</dbReference>
<feature type="domain" description="TIR" evidence="13">
    <location>
        <begin position="1033"/>
        <end position="1174"/>
    </location>
</feature>
<dbReference type="SUPFAM" id="SSF52058">
    <property type="entry name" value="L domain-like"/>
    <property type="match status" value="3"/>
</dbReference>
<dbReference type="InterPro" id="IPR000157">
    <property type="entry name" value="TIR_dom"/>
</dbReference>
<dbReference type="SMART" id="SM00369">
    <property type="entry name" value="LRR_TYP"/>
    <property type="match status" value="7"/>
</dbReference>
<feature type="transmembrane region" description="Helical" evidence="12">
    <location>
        <begin position="1008"/>
        <end position="1026"/>
    </location>
</feature>
<dbReference type="SMART" id="SM00255">
    <property type="entry name" value="TIR"/>
    <property type="match status" value="1"/>
</dbReference>
<evidence type="ECO:0000256" key="5">
    <source>
        <dbReference type="ARBA" id="ARBA00022729"/>
    </source>
</evidence>
<feature type="transmembrane region" description="Helical" evidence="12">
    <location>
        <begin position="979"/>
        <end position="1001"/>
    </location>
</feature>
<accession>A0A1V9Y3H4</accession>
<dbReference type="PANTHER" id="PTHR24365">
    <property type="entry name" value="TOLL-LIKE RECEPTOR"/>
    <property type="match status" value="1"/>
</dbReference>
<dbReference type="InParanoid" id="A0A1V9Y3H4"/>
<dbReference type="PROSITE" id="PS51450">
    <property type="entry name" value="LRR"/>
    <property type="match status" value="3"/>
</dbReference>
<evidence type="ECO:0000256" key="1">
    <source>
        <dbReference type="ARBA" id="ARBA00004479"/>
    </source>
</evidence>
<dbReference type="InterPro" id="IPR035897">
    <property type="entry name" value="Toll_tir_struct_dom_sf"/>
</dbReference>
<evidence type="ECO:0000313" key="15">
    <source>
        <dbReference type="Proteomes" id="UP000192247"/>
    </source>
</evidence>
<protein>
    <recommendedName>
        <fullName evidence="13">TIR domain-containing protein</fullName>
    </recommendedName>
</protein>
<keyword evidence="10" id="KW-0325">Glycoprotein</keyword>
<dbReference type="InterPro" id="IPR000372">
    <property type="entry name" value="LRRNT"/>
</dbReference>
<reference evidence="14 15" key="1">
    <citation type="journal article" date="2017" name="Gigascience">
        <title>Draft genome of the honey bee ectoparasitic mite, Tropilaelaps mercedesae, is shaped by the parasitic life history.</title>
        <authorList>
            <person name="Dong X."/>
            <person name="Armstrong S.D."/>
            <person name="Xia D."/>
            <person name="Makepeace B.L."/>
            <person name="Darby A.C."/>
            <person name="Kadowaki T."/>
        </authorList>
    </citation>
    <scope>NUCLEOTIDE SEQUENCE [LARGE SCALE GENOMIC DNA]</scope>
    <source>
        <strain evidence="14">Wuxi-XJTLU</strain>
    </source>
</reference>
<dbReference type="SMART" id="SM00013">
    <property type="entry name" value="LRRNT"/>
    <property type="match status" value="1"/>
</dbReference>
<keyword evidence="6" id="KW-0677">Repeat</keyword>
<evidence type="ECO:0000259" key="13">
    <source>
        <dbReference type="PROSITE" id="PS50104"/>
    </source>
</evidence>
<dbReference type="InterPro" id="IPR032675">
    <property type="entry name" value="LRR_dom_sf"/>
</dbReference>
<dbReference type="Gene3D" id="3.40.50.10140">
    <property type="entry name" value="Toll/interleukin-1 receptor homology (TIR) domain"/>
    <property type="match status" value="1"/>
</dbReference>
<dbReference type="STRING" id="418985.A0A1V9Y3H4"/>
<keyword evidence="7 12" id="KW-1133">Transmembrane helix</keyword>
<dbReference type="PROSITE" id="PS50104">
    <property type="entry name" value="TIR"/>
    <property type="match status" value="1"/>
</dbReference>
<gene>
    <name evidence="14" type="ORF">BIW11_05184</name>
</gene>
<evidence type="ECO:0000256" key="9">
    <source>
        <dbReference type="ARBA" id="ARBA00023170"/>
    </source>
</evidence>
<dbReference type="Proteomes" id="UP000192247">
    <property type="component" value="Unassembled WGS sequence"/>
</dbReference>
<sequence length="1346" mass="150694">MAASWGLTNLTSRTTNNFVTSAVTPSGMNLGRTSTAVNYSDNATFAIAEATSPSITQDTTVASEFIEVSNLVNTSSTTLHKSSATTAAPTRMVLKTPTVRAVTTASSDRSLSSTVEITGATDSTIKFMQNNGMSIDSNTQSSGESFDTAADVIRRSDNQAIDTSNTSTSATPDIAVNGSILNAPDASMSTTLEPTVTSESAKVITLRTTRELRIPTTSLAQQSTTPKSRLRRDANPFRIEDFLQKMGFEEFEPALEIEYTKRPYGSHVTIDCNTASPNIRGLFSHLGIKDVTSIKYKNCDLPAGRLKFVHIFEGNTKNITKVELNRPRISEGPLKALIFDEIATWIVELHIIWSAPRAVPAVTSLSDDFFKNFRSLTALSLKANALDRMPPSVSYLKELSTLDLSMNLITAITSEMFAGLKSLTTLYLGKNPIALFKPKPFADLRNLRTLELNSVKAKEIPENLLEGLSSLIYLKMDSWVNLKSLPAKLFTTTVRLETLHFSEAMSIEKLPEGIFDSMFRLNATYVRSCNLTSVPARLFINAPVIKMIDFSGNALSGLPQGFLSENARLESLFLSGNRIQTLRNEFEALYALKELSLNGNHLTEISSKAFENLISLQTLDLSRNRITKIEKNALLHLKKLEKIDIRENNLECFGGSTPTFSAGSPIREIYLSKNRLTTFPRIQFQALPKLSILDLDDNEIQFFAVPLFASMDTKVFLRRNRLEFVSIELAKSYPKQESIYSSAVGTHRFHLEGNPFKCDCNIYNFLRYLQKEMKPEVAEFEHVELYQCSDRDEALLSVKLDLLSCRVSDCPSGCECFLQAHDASMHVRCRDLGLASIPKLPSNVTHLDFEGNVLKHYPGELALYKQLREVVLDGNNINNVDELFVNAPPSLQLVSLTGNRLEALRLVSTNISYRMALANNPWICDCSALEFKRFVRSNIVNIPDYRSITCKKSYLINGTEVSLLNDIPDDIFCPPDVSVYRVSVITLSVLFLLAIFIIALYYKNRQLIIAYVYIHFYNVFVCFFSEGDLDEDKKFDAFISYSSKDRDVVMALLQEFEKPQGDESSENLFKLCIHERDWLPGYNISWNIVNSVQNSRRTILVLSQDFIKSLWFEVEFRTAYVQMMEDRINRLIVIIKGEIPPKDSLDSDLRFLLGTKTYLEWGEKWFWEKLKYALPHKGNLSGSLKNKIKPSELHKVLPMSVMTSKNQVPNIETVVRVEDAIETAKNSKAAKRSSPDDSTYGSTSYFVPQKTFGKMGHINKGYEPVSTENIHSICTEPDPNGIISHTVSFERRPAPHSARKKEVSQPQTGAMSSLTNNSASLTEHSVELAPVKSARLRHTAPKAEAL</sequence>
<evidence type="ECO:0000256" key="7">
    <source>
        <dbReference type="ARBA" id="ARBA00022989"/>
    </source>
</evidence>
<evidence type="ECO:0000313" key="14">
    <source>
        <dbReference type="EMBL" id="OQR80255.1"/>
    </source>
</evidence>
<dbReference type="GO" id="GO:0038023">
    <property type="term" value="F:signaling receptor activity"/>
    <property type="evidence" value="ECO:0007669"/>
    <property type="project" value="TreeGrafter"/>
</dbReference>
<dbReference type="OrthoDB" id="6409297at2759"/>
<dbReference type="GO" id="GO:0007165">
    <property type="term" value="P:signal transduction"/>
    <property type="evidence" value="ECO:0007669"/>
    <property type="project" value="InterPro"/>
</dbReference>
<evidence type="ECO:0000256" key="6">
    <source>
        <dbReference type="ARBA" id="ARBA00022737"/>
    </source>
</evidence>
<dbReference type="SUPFAM" id="SSF52200">
    <property type="entry name" value="Toll/Interleukin receptor TIR domain"/>
    <property type="match status" value="1"/>
</dbReference>
<feature type="region of interest" description="Disordered" evidence="11">
    <location>
        <begin position="1293"/>
        <end position="1346"/>
    </location>
</feature>
<dbReference type="Gene3D" id="3.80.10.10">
    <property type="entry name" value="Ribonuclease Inhibitor"/>
    <property type="match status" value="4"/>
</dbReference>
<comment type="caution">
    <text evidence="14">The sequence shown here is derived from an EMBL/GenBank/DDBJ whole genome shotgun (WGS) entry which is preliminary data.</text>
</comment>
<dbReference type="FunFam" id="3.80.10.10:FF:001164">
    <property type="entry name" value="GH01279p"/>
    <property type="match status" value="1"/>
</dbReference>
<keyword evidence="8 12" id="KW-0472">Membrane</keyword>
<keyword evidence="9" id="KW-0675">Receptor</keyword>
<keyword evidence="3" id="KW-0433">Leucine-rich repeat</keyword>
<name>A0A1V9Y3H4_9ACAR</name>
<keyword evidence="4 12" id="KW-0812">Transmembrane</keyword>
<organism evidence="14 15">
    <name type="scientific">Tropilaelaps mercedesae</name>
    <dbReference type="NCBI Taxonomy" id="418985"/>
    <lineage>
        <taxon>Eukaryota</taxon>
        <taxon>Metazoa</taxon>
        <taxon>Ecdysozoa</taxon>
        <taxon>Arthropoda</taxon>
        <taxon>Chelicerata</taxon>
        <taxon>Arachnida</taxon>
        <taxon>Acari</taxon>
        <taxon>Parasitiformes</taxon>
        <taxon>Mesostigmata</taxon>
        <taxon>Gamasina</taxon>
        <taxon>Dermanyssoidea</taxon>
        <taxon>Laelapidae</taxon>
        <taxon>Tropilaelaps</taxon>
    </lineage>
</organism>
<feature type="compositionally biased region" description="Polar residues" evidence="11">
    <location>
        <begin position="1304"/>
        <end position="1323"/>
    </location>
</feature>
<evidence type="ECO:0000256" key="8">
    <source>
        <dbReference type="ARBA" id="ARBA00023136"/>
    </source>
</evidence>
<dbReference type="InterPro" id="IPR001611">
    <property type="entry name" value="Leu-rich_rpt"/>
</dbReference>
<comment type="subcellular location">
    <subcellularLocation>
        <location evidence="1">Membrane</location>
        <topology evidence="1">Single-pass type I membrane protein</topology>
    </subcellularLocation>
</comment>
<dbReference type="PRINTS" id="PR01537">
    <property type="entry name" value="INTRLKN1R1F"/>
</dbReference>
<comment type="similarity">
    <text evidence="2">Belongs to the Toll-like receptor family.</text>
</comment>
<keyword evidence="15" id="KW-1185">Reference proteome</keyword>
<dbReference type="SMART" id="SM00365">
    <property type="entry name" value="LRR_SD22"/>
    <property type="match status" value="6"/>
</dbReference>
<dbReference type="GO" id="GO:0005886">
    <property type="term" value="C:plasma membrane"/>
    <property type="evidence" value="ECO:0007669"/>
    <property type="project" value="TreeGrafter"/>
</dbReference>
<dbReference type="Pfam" id="PF13855">
    <property type="entry name" value="LRR_8"/>
    <property type="match status" value="3"/>
</dbReference>
<dbReference type="Pfam" id="PF01582">
    <property type="entry name" value="TIR"/>
    <property type="match status" value="1"/>
</dbReference>
<proteinExistence type="inferred from homology"/>
<evidence type="ECO:0000256" key="2">
    <source>
        <dbReference type="ARBA" id="ARBA00009634"/>
    </source>
</evidence>
<evidence type="ECO:0000256" key="12">
    <source>
        <dbReference type="SAM" id="Phobius"/>
    </source>
</evidence>
<dbReference type="EMBL" id="MNPL01000169">
    <property type="protein sequence ID" value="OQR80255.1"/>
    <property type="molecule type" value="Genomic_DNA"/>
</dbReference>
<dbReference type="PANTHER" id="PTHR24365:SF541">
    <property type="entry name" value="PROTEIN TOLL-RELATED"/>
    <property type="match status" value="1"/>
</dbReference>
<keyword evidence="5" id="KW-0732">Signal</keyword>
<evidence type="ECO:0000256" key="3">
    <source>
        <dbReference type="ARBA" id="ARBA00022614"/>
    </source>
</evidence>
<evidence type="ECO:0000256" key="10">
    <source>
        <dbReference type="ARBA" id="ARBA00023180"/>
    </source>
</evidence>